<keyword evidence="1" id="KW-0997">Cell inner membrane</keyword>
<comment type="caution">
    <text evidence="4">The sequence shown here is derived from an EMBL/GenBank/DDBJ whole genome shotgun (WGS) entry which is preliminary data.</text>
</comment>
<evidence type="ECO:0000256" key="1">
    <source>
        <dbReference type="PIRNR" id="PIRNR006162"/>
    </source>
</evidence>
<dbReference type="InterPro" id="IPR036681">
    <property type="entry name" value="PgpA-like_sf"/>
</dbReference>
<comment type="cofactor">
    <cofactor evidence="1">
        <name>Mg(2+)</name>
        <dbReference type="ChEBI" id="CHEBI:18420"/>
    </cofactor>
</comment>
<keyword evidence="1" id="KW-0378">Hydrolase</keyword>
<comment type="function">
    <text evidence="1">Lipid phosphatase which dephosphorylates phosphatidylglycerophosphate (PGP) to phosphatidylglycerol (PG).</text>
</comment>
<keyword evidence="1" id="KW-0460">Magnesium</keyword>
<keyword evidence="1 2" id="KW-0472">Membrane</keyword>
<evidence type="ECO:0000313" key="4">
    <source>
        <dbReference type="EMBL" id="MCV2404091.1"/>
    </source>
</evidence>
<dbReference type="Proteomes" id="UP001209713">
    <property type="component" value="Unassembled WGS sequence"/>
</dbReference>
<dbReference type="PANTHER" id="PTHR36305:SF1">
    <property type="entry name" value="PHOSPHATIDYLGLYCEROPHOSPHATASE A"/>
    <property type="match status" value="1"/>
</dbReference>
<gene>
    <name evidence="4" type="ORF">OFY17_14590</name>
</gene>
<keyword evidence="1" id="KW-0595">Phospholipid degradation</keyword>
<comment type="subcellular location">
    <subcellularLocation>
        <location evidence="1">Cell inner membrane</location>
        <topology evidence="1">Multi-pass membrane protein</topology>
    </subcellularLocation>
</comment>
<keyword evidence="1" id="KW-0479">Metal-binding</keyword>
<proteinExistence type="predicted"/>
<feature type="transmembrane region" description="Helical" evidence="2">
    <location>
        <begin position="137"/>
        <end position="159"/>
    </location>
</feature>
<dbReference type="InterPro" id="IPR007686">
    <property type="entry name" value="YutG/PgpA"/>
</dbReference>
<keyword evidence="1" id="KW-1003">Cell membrane</keyword>
<keyword evidence="1" id="KW-1208">Phospholipid metabolism</keyword>
<comment type="catalytic activity">
    <reaction evidence="1">
        <text>a 1,2-diacyl-sn-glycero-3-phospho-(1'-sn-glycero-3'-phosphate) + H2O = a 1,2-diacyl-sn-glycero-3-phospho-(1'-sn-glycerol) + phosphate</text>
        <dbReference type="Rhea" id="RHEA:33751"/>
        <dbReference type="ChEBI" id="CHEBI:15377"/>
        <dbReference type="ChEBI" id="CHEBI:43474"/>
        <dbReference type="ChEBI" id="CHEBI:60110"/>
        <dbReference type="ChEBI" id="CHEBI:64716"/>
        <dbReference type="EC" id="3.1.3.27"/>
    </reaction>
</comment>
<feature type="transmembrane region" description="Helical" evidence="2">
    <location>
        <begin position="90"/>
        <end position="116"/>
    </location>
</feature>
<feature type="transmembrane region" description="Helical" evidence="2">
    <location>
        <begin position="29"/>
        <end position="46"/>
    </location>
</feature>
<dbReference type="EC" id="3.1.3.27" evidence="1"/>
<feature type="transmembrane region" description="Helical" evidence="2">
    <location>
        <begin position="53"/>
        <end position="70"/>
    </location>
</feature>
<feature type="domain" description="YutG/PgpA" evidence="3">
    <location>
        <begin position="17"/>
        <end position="155"/>
    </location>
</feature>
<dbReference type="CDD" id="cd06971">
    <property type="entry name" value="PgpA"/>
    <property type="match status" value="1"/>
</dbReference>
<name>A0ABT2YW20_9GAMM</name>
<keyword evidence="2" id="KW-1133">Transmembrane helix</keyword>
<dbReference type="PANTHER" id="PTHR36305">
    <property type="entry name" value="PHOSPHATIDYLGLYCEROPHOSPHATASE A"/>
    <property type="match status" value="1"/>
</dbReference>
<sequence length="160" mass="17597">MANSAPASVWRNPIHFLAFGLGSGAAPKAPGTFGTLAAIPFFIFFLQGLEPLHYFGALVVTSVIGIYLCGKTSKDLGVHDHSGIVWDEFVGFWITMWLAPTGWLYILLGFVLFRLFDILKPWPISWIDKHVHGGFGIMLDDILAGLMSFVVLQALVTFVL</sequence>
<keyword evidence="1 2" id="KW-0812">Transmembrane</keyword>
<organism evidence="4 5">
    <name type="scientific">Marinomonas sargassi</name>
    <dbReference type="NCBI Taxonomy" id="2984494"/>
    <lineage>
        <taxon>Bacteria</taxon>
        <taxon>Pseudomonadati</taxon>
        <taxon>Pseudomonadota</taxon>
        <taxon>Gammaproteobacteria</taxon>
        <taxon>Oceanospirillales</taxon>
        <taxon>Oceanospirillaceae</taxon>
        <taxon>Marinomonas</taxon>
    </lineage>
</organism>
<evidence type="ECO:0000313" key="5">
    <source>
        <dbReference type="Proteomes" id="UP001209713"/>
    </source>
</evidence>
<dbReference type="SUPFAM" id="SSF101307">
    <property type="entry name" value="YutG-like"/>
    <property type="match status" value="1"/>
</dbReference>
<comment type="pathway">
    <text evidence="1">Phospholipid metabolism; phosphatidylglycerol biosynthesis; phosphatidylglycerol from CDP-diacylglycerol: step 2/2.</text>
</comment>
<dbReference type="PIRSF" id="PIRSF006162">
    <property type="entry name" value="PgpA"/>
    <property type="match status" value="1"/>
</dbReference>
<reference evidence="4 5" key="1">
    <citation type="submission" date="2022-10" db="EMBL/GenBank/DDBJ databases">
        <title>Marinomonas transparenta sp. nov. and Marinomonas sargassi sp. nov., isolated from marine alga (Sargassum natans (L.) Gaillon).</title>
        <authorList>
            <person name="Wang Y."/>
        </authorList>
    </citation>
    <scope>NUCLEOTIDE SEQUENCE [LARGE SCALE GENOMIC DNA]</scope>
    <source>
        <strain evidence="4 5">C2222</strain>
    </source>
</reference>
<evidence type="ECO:0000259" key="3">
    <source>
        <dbReference type="Pfam" id="PF04608"/>
    </source>
</evidence>
<protein>
    <recommendedName>
        <fullName evidence="1">Phosphatidylglycerophosphatase A</fullName>
        <ecNumber evidence="1">3.1.3.27</ecNumber>
    </recommendedName>
    <alternativeName>
        <fullName evidence="1">Phosphatidylglycerolphosphate phosphatase A</fullName>
    </alternativeName>
</protein>
<dbReference type="Pfam" id="PF04608">
    <property type="entry name" value="PgpA"/>
    <property type="match status" value="1"/>
</dbReference>
<dbReference type="EMBL" id="JAOVZB010000009">
    <property type="protein sequence ID" value="MCV2404091.1"/>
    <property type="molecule type" value="Genomic_DNA"/>
</dbReference>
<dbReference type="InterPro" id="IPR026037">
    <property type="entry name" value="PgpA"/>
</dbReference>
<keyword evidence="5" id="KW-1185">Reference proteome</keyword>
<keyword evidence="1" id="KW-0442">Lipid degradation</keyword>
<keyword evidence="1" id="KW-0443">Lipid metabolism</keyword>
<dbReference type="RefSeq" id="WP_263531470.1">
    <property type="nucleotide sequence ID" value="NZ_JAOVZB010000009.1"/>
</dbReference>
<evidence type="ECO:0000256" key="2">
    <source>
        <dbReference type="SAM" id="Phobius"/>
    </source>
</evidence>
<accession>A0ABT2YW20</accession>